<gene>
    <name evidence="2" type="ORF">DBRI00130_LOCUS14773</name>
</gene>
<dbReference type="PANTHER" id="PTHR43081">
    <property type="entry name" value="ADENYLATE CYCLASE, TERMINAL-DIFFERENTIATION SPECIFIC-RELATED"/>
    <property type="match status" value="1"/>
</dbReference>
<dbReference type="InterPro" id="IPR029787">
    <property type="entry name" value="Nucleotide_cyclase"/>
</dbReference>
<dbReference type="InterPro" id="IPR001054">
    <property type="entry name" value="A/G_cyclase"/>
</dbReference>
<evidence type="ECO:0000313" key="2">
    <source>
        <dbReference type="EMBL" id="CAE4606925.1"/>
    </source>
</evidence>
<dbReference type="SUPFAM" id="SSF55073">
    <property type="entry name" value="Nucleotide cyclase"/>
    <property type="match status" value="1"/>
</dbReference>
<feature type="domain" description="Guanylate cyclase" evidence="1">
    <location>
        <begin position="373"/>
        <end position="514"/>
    </location>
</feature>
<name>A0A7S4R8L9_9STRA</name>
<organism evidence="2">
    <name type="scientific">Ditylum brightwellii</name>
    <dbReference type="NCBI Taxonomy" id="49249"/>
    <lineage>
        <taxon>Eukaryota</taxon>
        <taxon>Sar</taxon>
        <taxon>Stramenopiles</taxon>
        <taxon>Ochrophyta</taxon>
        <taxon>Bacillariophyta</taxon>
        <taxon>Mediophyceae</taxon>
        <taxon>Lithodesmiophycidae</taxon>
        <taxon>Lithodesmiales</taxon>
        <taxon>Lithodesmiaceae</taxon>
        <taxon>Ditylum</taxon>
    </lineage>
</organism>
<dbReference type="EMBL" id="HBNS01018512">
    <property type="protein sequence ID" value="CAE4606925.1"/>
    <property type="molecule type" value="Transcribed_RNA"/>
</dbReference>
<dbReference type="Pfam" id="PF00211">
    <property type="entry name" value="Guanylate_cyc"/>
    <property type="match status" value="1"/>
</dbReference>
<dbReference type="GO" id="GO:0009190">
    <property type="term" value="P:cyclic nucleotide biosynthetic process"/>
    <property type="evidence" value="ECO:0007669"/>
    <property type="project" value="InterPro"/>
</dbReference>
<dbReference type="PANTHER" id="PTHR43081:SF1">
    <property type="entry name" value="ADENYLATE CYCLASE, TERMINAL-DIFFERENTIATION SPECIFIC"/>
    <property type="match status" value="1"/>
</dbReference>
<dbReference type="PROSITE" id="PS50125">
    <property type="entry name" value="GUANYLATE_CYCLASE_2"/>
    <property type="match status" value="1"/>
</dbReference>
<dbReference type="GO" id="GO:0035556">
    <property type="term" value="P:intracellular signal transduction"/>
    <property type="evidence" value="ECO:0007669"/>
    <property type="project" value="InterPro"/>
</dbReference>
<dbReference type="AlphaFoldDB" id="A0A7S4R8L9"/>
<dbReference type="InterPro" id="IPR050697">
    <property type="entry name" value="Adenylyl/Guanylyl_Cyclase_3/4"/>
</dbReference>
<accession>A0A7S4R8L9</accession>
<reference evidence="2" key="1">
    <citation type="submission" date="2021-01" db="EMBL/GenBank/DDBJ databases">
        <authorList>
            <person name="Corre E."/>
            <person name="Pelletier E."/>
            <person name="Niang G."/>
            <person name="Scheremetjew M."/>
            <person name="Finn R."/>
            <person name="Kale V."/>
            <person name="Holt S."/>
            <person name="Cochrane G."/>
            <person name="Meng A."/>
            <person name="Brown T."/>
            <person name="Cohen L."/>
        </authorList>
    </citation>
    <scope>NUCLEOTIDE SEQUENCE</scope>
    <source>
        <strain evidence="2">GSO104</strain>
    </source>
</reference>
<protein>
    <recommendedName>
        <fullName evidence="1">Guanylate cyclase domain-containing protein</fullName>
    </recommendedName>
</protein>
<dbReference type="SMART" id="SM00044">
    <property type="entry name" value="CYCc"/>
    <property type="match status" value="1"/>
</dbReference>
<proteinExistence type="predicted"/>
<dbReference type="Gene3D" id="3.30.70.1230">
    <property type="entry name" value="Nucleotide cyclase"/>
    <property type="match status" value="1"/>
</dbReference>
<sequence length="589" mass="66087">MAQSPNATDGIRCRAIDATPRPQSASLLNNPEEYKIIDTDHLRQPEISLRIILPLLYLLRQKHGDAKVDRLIKSMGLDPAELNDTEAWVSIKFVCLLRDEIFKQLYGLSEPPSREDPLWQLWRQSGIVGFERALLGDILPVLRAFGSPGFLYSHISKEVRRANTVLKAEVISQAPGRVVLSMRPNDPETYEEGHEFCLNRVGVFEGVPLIWGFPKAHVEHVHCMHDPINPADHCEYIVYFKERPITQTLRACCAPLACTLLGYSAKNFLPLSSSLMSVQTLPFIGLIIGIGIEGWRAMFSIQKIYDADRKHMQNVIERADQRTMDLWRESHQLRCLALDNRNISAYIPQALLHRLRMSRQQAPTLGGSRREVTILFVDIRSYSTVSEHLDPEDTIRILNDCFAAWMADVQKYGGTVLEFLGDGMLAVFGAPNDQPNHASQAVRSVKSMVKSMDQLNESWDVAGSNKFWKCKGISKLGFRVGIHTGTVVAGNLGSNAQMKYAVVGDAVNVAARLEQLNKKLGTMIAVSGDTHMLLCDSLKSWLRPKGHHFVKGREQSVEIFTHGKSGESSHPPGAAAEKYPRHYRRLSLH</sequence>
<evidence type="ECO:0000259" key="1">
    <source>
        <dbReference type="PROSITE" id="PS50125"/>
    </source>
</evidence>
<dbReference type="CDD" id="cd07302">
    <property type="entry name" value="CHD"/>
    <property type="match status" value="1"/>
</dbReference>